<evidence type="ECO:0000256" key="1">
    <source>
        <dbReference type="ARBA" id="ARBA00022670"/>
    </source>
</evidence>
<organism evidence="4 5">
    <name type="scientific">Vagococcus humatus</name>
    <dbReference type="NCBI Taxonomy" id="1889241"/>
    <lineage>
        <taxon>Bacteria</taxon>
        <taxon>Bacillati</taxon>
        <taxon>Bacillota</taxon>
        <taxon>Bacilli</taxon>
        <taxon>Lactobacillales</taxon>
        <taxon>Enterococcaceae</taxon>
        <taxon>Vagococcus</taxon>
    </lineage>
</organism>
<dbReference type="OrthoDB" id="9761532at2"/>
<comment type="caution">
    <text evidence="4">The sequence shown here is derived from an EMBL/GenBank/DDBJ whole genome shotgun (WGS) entry which is preliminary data.</text>
</comment>
<keyword evidence="1" id="KW-0645">Protease</keyword>
<dbReference type="SUPFAM" id="SSF53187">
    <property type="entry name" value="Zn-dependent exopeptidases"/>
    <property type="match status" value="1"/>
</dbReference>
<dbReference type="AlphaFoldDB" id="A0A429Z5R0"/>
<dbReference type="Gene3D" id="3.40.630.10">
    <property type="entry name" value="Zn peptidases"/>
    <property type="match status" value="1"/>
</dbReference>
<sequence length="197" mass="22008">MKVGQAMSNQFQLKVAEKEEDFLKDLAGLIGIPSVQTNPKEKSHSLAYMLNLAKRDNLMTQSFSGQLGYIELGNGEETLVLFGHLDVSPCLKGWQTPPFELVEKEDRLYGCGVTSDKGPTLAAYYSMVLLKEMGLPIGKKIRLIVSTHKDLASPEQLATTKKWSIASKTSPNEWLSKKELLSQIEQFAKDIYQLVKK</sequence>
<reference evidence="4 5" key="1">
    <citation type="submission" date="2018-03" db="EMBL/GenBank/DDBJ databases">
        <authorList>
            <person name="Gulvik C.A."/>
        </authorList>
    </citation>
    <scope>NUCLEOTIDE SEQUENCE [LARGE SCALE GENOMIC DNA]</scope>
    <source>
        <strain evidence="4 5">JCM 31581</strain>
    </source>
</reference>
<proteinExistence type="predicted"/>
<accession>A0A429Z5R0</accession>
<dbReference type="EMBL" id="PXZH01000004">
    <property type="protein sequence ID" value="RST88994.1"/>
    <property type="molecule type" value="Genomic_DNA"/>
</dbReference>
<keyword evidence="2" id="KW-0479">Metal-binding</keyword>
<dbReference type="GO" id="GO:0008233">
    <property type="term" value="F:peptidase activity"/>
    <property type="evidence" value="ECO:0007669"/>
    <property type="project" value="UniProtKB-KW"/>
</dbReference>
<dbReference type="GO" id="GO:0006508">
    <property type="term" value="P:proteolysis"/>
    <property type="evidence" value="ECO:0007669"/>
    <property type="project" value="UniProtKB-KW"/>
</dbReference>
<evidence type="ECO:0008006" key="6">
    <source>
        <dbReference type="Google" id="ProtNLM"/>
    </source>
</evidence>
<dbReference type="InterPro" id="IPR051458">
    <property type="entry name" value="Cyt/Met_Dipeptidase"/>
</dbReference>
<dbReference type="PANTHER" id="PTHR43270">
    <property type="entry name" value="BETA-ALA-HIS DIPEPTIDASE"/>
    <property type="match status" value="1"/>
</dbReference>
<name>A0A429Z5R0_9ENTE</name>
<evidence type="ECO:0000256" key="3">
    <source>
        <dbReference type="ARBA" id="ARBA00022801"/>
    </source>
</evidence>
<evidence type="ECO:0000313" key="4">
    <source>
        <dbReference type="EMBL" id="RST88994.1"/>
    </source>
</evidence>
<gene>
    <name evidence="4" type="ORF">C7P63_08105</name>
</gene>
<keyword evidence="3" id="KW-0378">Hydrolase</keyword>
<dbReference type="GO" id="GO:0046872">
    <property type="term" value="F:metal ion binding"/>
    <property type="evidence" value="ECO:0007669"/>
    <property type="project" value="UniProtKB-KW"/>
</dbReference>
<dbReference type="InterPro" id="IPR002933">
    <property type="entry name" value="Peptidase_M20"/>
</dbReference>
<dbReference type="Pfam" id="PF01546">
    <property type="entry name" value="Peptidase_M20"/>
    <property type="match status" value="1"/>
</dbReference>
<evidence type="ECO:0000313" key="5">
    <source>
        <dbReference type="Proteomes" id="UP000277864"/>
    </source>
</evidence>
<keyword evidence="5" id="KW-1185">Reference proteome</keyword>
<dbReference type="PANTHER" id="PTHR43270:SF4">
    <property type="entry name" value="CARNOSINE DIPEPTIDASE 2, ISOFORM A"/>
    <property type="match status" value="1"/>
</dbReference>
<evidence type="ECO:0000256" key="2">
    <source>
        <dbReference type="ARBA" id="ARBA00022723"/>
    </source>
</evidence>
<dbReference type="Proteomes" id="UP000277864">
    <property type="component" value="Unassembled WGS sequence"/>
</dbReference>
<protein>
    <recommendedName>
        <fullName evidence="6">Peptidase M20</fullName>
    </recommendedName>
</protein>